<dbReference type="CDD" id="cd00075">
    <property type="entry name" value="HATPase"/>
    <property type="match status" value="1"/>
</dbReference>
<dbReference type="HOGENOM" id="CLU_000445_89_3_9"/>
<evidence type="ECO:0000256" key="5">
    <source>
        <dbReference type="ARBA" id="ARBA00022777"/>
    </source>
</evidence>
<dbReference type="GeneID" id="84817600"/>
<dbReference type="RefSeq" id="WP_023391709.1">
    <property type="nucleotide sequence ID" value="NZ_KI535340.1"/>
</dbReference>
<dbReference type="SMART" id="SM00387">
    <property type="entry name" value="HATPase_c"/>
    <property type="match status" value="1"/>
</dbReference>
<dbReference type="Pfam" id="PF00512">
    <property type="entry name" value="HisKA"/>
    <property type="match status" value="1"/>
</dbReference>
<dbReference type="Proteomes" id="UP000019050">
    <property type="component" value="Unassembled WGS sequence"/>
</dbReference>
<dbReference type="eggNOG" id="COG2205">
    <property type="taxonomic scope" value="Bacteria"/>
</dbReference>
<dbReference type="Pfam" id="PF02518">
    <property type="entry name" value="HATPase_c"/>
    <property type="match status" value="1"/>
</dbReference>
<evidence type="ECO:0000256" key="1">
    <source>
        <dbReference type="ARBA" id="ARBA00000085"/>
    </source>
</evidence>
<dbReference type="SMART" id="SM00388">
    <property type="entry name" value="HisKA"/>
    <property type="match status" value="1"/>
</dbReference>
<keyword evidence="9" id="KW-1185">Reference proteome</keyword>
<protein>
    <recommendedName>
        <fullName evidence="2">histidine kinase</fullName>
        <ecNumber evidence="2">2.7.13.3</ecNumber>
    </recommendedName>
</protein>
<dbReference type="SUPFAM" id="SSF47384">
    <property type="entry name" value="Homodimeric domain of signal transducing histidine kinase"/>
    <property type="match status" value="1"/>
</dbReference>
<dbReference type="PANTHER" id="PTHR43547">
    <property type="entry name" value="TWO-COMPONENT HISTIDINE KINASE"/>
    <property type="match status" value="1"/>
</dbReference>
<comment type="catalytic activity">
    <reaction evidence="1">
        <text>ATP + protein L-histidine = ADP + protein N-phospho-L-histidine.</text>
        <dbReference type="EC" id="2.7.13.3"/>
    </reaction>
</comment>
<keyword evidence="5 8" id="KW-0418">Kinase</keyword>
<accession>W1Q356</accession>
<comment type="caution">
    <text evidence="8">The sequence shown here is derived from an EMBL/GenBank/DDBJ whole genome shotgun (WGS) entry which is preliminary data.</text>
</comment>
<evidence type="ECO:0000313" key="9">
    <source>
        <dbReference type="Proteomes" id="UP000019050"/>
    </source>
</evidence>
<keyword evidence="4" id="KW-0808">Transferase</keyword>
<dbReference type="InterPro" id="IPR005467">
    <property type="entry name" value="His_kinase_dom"/>
</dbReference>
<dbReference type="Gene3D" id="1.10.287.130">
    <property type="match status" value="1"/>
</dbReference>
<dbReference type="AlphaFoldDB" id="W1Q356"/>
<dbReference type="Gene3D" id="3.30.565.10">
    <property type="entry name" value="Histidine kinase-like ATPase, C-terminal domain"/>
    <property type="match status" value="1"/>
</dbReference>
<dbReference type="GO" id="GO:0000155">
    <property type="term" value="F:phosphorelay sensor kinase activity"/>
    <property type="evidence" value="ECO:0007669"/>
    <property type="project" value="InterPro"/>
</dbReference>
<dbReference type="STRING" id="592010.GCWU000182_001064"/>
<dbReference type="OrthoDB" id="9792991at2"/>
<evidence type="ECO:0000259" key="7">
    <source>
        <dbReference type="PROSITE" id="PS50109"/>
    </source>
</evidence>
<keyword evidence="6" id="KW-0902">Two-component regulatory system</keyword>
<feature type="domain" description="Histidine kinase" evidence="7">
    <location>
        <begin position="88"/>
        <end position="298"/>
    </location>
</feature>
<dbReference type="PANTHER" id="PTHR43547:SF2">
    <property type="entry name" value="HYBRID SIGNAL TRANSDUCTION HISTIDINE KINASE C"/>
    <property type="match status" value="1"/>
</dbReference>
<dbReference type="InterPro" id="IPR003594">
    <property type="entry name" value="HATPase_dom"/>
</dbReference>
<evidence type="ECO:0000256" key="2">
    <source>
        <dbReference type="ARBA" id="ARBA00012438"/>
    </source>
</evidence>
<sequence length="298" mass="33729">MLGIILGLGLCLLGTILYLFHQTYTVRQLTRQIETKRQTKSQGRLRLSQQSRTLVDLSQAVQEVFKDQEAERLTSQQERRDLDQAISNIAHDIRTPLTIASGYTQQALKQVKAQELPDVQALEKVHQQLKQVSGRLEALLDYRRVLEHEVKPSFARVDVHQLLLETALTYYESFQRAGLSVDLDLAPGPIWLETDPELLVRVLQNLLGNLLKHGKGQGRISLSLQAGQLQIRLDNQMAQPIQQVRYLTKRFYSENLSEVESSSGLGLYISQQVIQLLGGNLLLSSKNLDFSVIILLPK</sequence>
<dbReference type="SUPFAM" id="SSF55874">
    <property type="entry name" value="ATPase domain of HSP90 chaperone/DNA topoisomerase II/histidine kinase"/>
    <property type="match status" value="1"/>
</dbReference>
<dbReference type="InterPro" id="IPR036097">
    <property type="entry name" value="HisK_dim/P_sf"/>
</dbReference>
<dbReference type="InterPro" id="IPR036890">
    <property type="entry name" value="HATPase_C_sf"/>
</dbReference>
<keyword evidence="3" id="KW-0597">Phosphoprotein</keyword>
<gene>
    <name evidence="8" type="ORF">GCWU000182_001064</name>
</gene>
<dbReference type="EMBL" id="ACIN03000007">
    <property type="protein sequence ID" value="ESK65590.1"/>
    <property type="molecule type" value="Genomic_DNA"/>
</dbReference>
<evidence type="ECO:0000256" key="3">
    <source>
        <dbReference type="ARBA" id="ARBA00022553"/>
    </source>
</evidence>
<organism evidence="8 9">
    <name type="scientific">Abiotrophia defectiva ATCC 49176</name>
    <dbReference type="NCBI Taxonomy" id="592010"/>
    <lineage>
        <taxon>Bacteria</taxon>
        <taxon>Bacillati</taxon>
        <taxon>Bacillota</taxon>
        <taxon>Bacilli</taxon>
        <taxon>Lactobacillales</taxon>
        <taxon>Aerococcaceae</taxon>
        <taxon>Abiotrophia</taxon>
    </lineage>
</organism>
<proteinExistence type="predicted"/>
<dbReference type="InterPro" id="IPR003661">
    <property type="entry name" value="HisK_dim/P_dom"/>
</dbReference>
<evidence type="ECO:0000256" key="6">
    <source>
        <dbReference type="ARBA" id="ARBA00023012"/>
    </source>
</evidence>
<dbReference type="EC" id="2.7.13.3" evidence="2"/>
<reference evidence="8" key="1">
    <citation type="submission" date="2013-06" db="EMBL/GenBank/DDBJ databases">
        <authorList>
            <person name="Weinstock G."/>
            <person name="Sodergren E."/>
            <person name="Clifton S."/>
            <person name="Fulton L."/>
            <person name="Fulton B."/>
            <person name="Courtney L."/>
            <person name="Fronick C."/>
            <person name="Harrison M."/>
            <person name="Strong C."/>
            <person name="Farmer C."/>
            <person name="Delahaunty K."/>
            <person name="Markovic C."/>
            <person name="Hall O."/>
            <person name="Minx P."/>
            <person name="Tomlinson C."/>
            <person name="Mitreva M."/>
            <person name="Nelson J."/>
            <person name="Hou S."/>
            <person name="Wollam A."/>
            <person name="Pepin K.H."/>
            <person name="Johnson M."/>
            <person name="Bhonagiri V."/>
            <person name="Nash W.E."/>
            <person name="Warren W."/>
            <person name="Chinwalla A."/>
            <person name="Mardis E.R."/>
            <person name="Wilson R.K."/>
        </authorList>
    </citation>
    <scope>NUCLEOTIDE SEQUENCE [LARGE SCALE GENOMIC DNA]</scope>
    <source>
        <strain evidence="8">ATCC 49176</strain>
    </source>
</reference>
<evidence type="ECO:0000313" key="8">
    <source>
        <dbReference type="EMBL" id="ESK65590.1"/>
    </source>
</evidence>
<dbReference type="PROSITE" id="PS50109">
    <property type="entry name" value="HIS_KIN"/>
    <property type="match status" value="1"/>
</dbReference>
<dbReference type="CDD" id="cd00082">
    <property type="entry name" value="HisKA"/>
    <property type="match status" value="1"/>
</dbReference>
<evidence type="ECO:0000256" key="4">
    <source>
        <dbReference type="ARBA" id="ARBA00022679"/>
    </source>
</evidence>
<name>W1Q356_ABIDE</name>